<accession>A0ACB8R3Q1</accession>
<name>A0ACB8R3Q1_9AGAM</name>
<reference evidence="1" key="1">
    <citation type="submission" date="2021-02" db="EMBL/GenBank/DDBJ databases">
        <authorList>
            <consortium name="DOE Joint Genome Institute"/>
            <person name="Ahrendt S."/>
            <person name="Looney B.P."/>
            <person name="Miyauchi S."/>
            <person name="Morin E."/>
            <person name="Drula E."/>
            <person name="Courty P.E."/>
            <person name="Chicoki N."/>
            <person name="Fauchery L."/>
            <person name="Kohler A."/>
            <person name="Kuo A."/>
            <person name="Labutti K."/>
            <person name="Pangilinan J."/>
            <person name="Lipzen A."/>
            <person name="Riley R."/>
            <person name="Andreopoulos W."/>
            <person name="He G."/>
            <person name="Johnson J."/>
            <person name="Barry K.W."/>
            <person name="Grigoriev I.V."/>
            <person name="Nagy L."/>
            <person name="Hibbett D."/>
            <person name="Henrissat B."/>
            <person name="Matheny P.B."/>
            <person name="Labbe J."/>
            <person name="Martin F."/>
        </authorList>
    </citation>
    <scope>NUCLEOTIDE SEQUENCE</scope>
    <source>
        <strain evidence="1">FP105234-sp</strain>
    </source>
</reference>
<dbReference type="Proteomes" id="UP000814033">
    <property type="component" value="Unassembled WGS sequence"/>
</dbReference>
<protein>
    <submittedName>
        <fullName evidence="1">Uncharacterized protein</fullName>
    </submittedName>
</protein>
<keyword evidence="2" id="KW-1185">Reference proteome</keyword>
<dbReference type="EMBL" id="MU276572">
    <property type="protein sequence ID" value="KAI0038176.1"/>
    <property type="molecule type" value="Genomic_DNA"/>
</dbReference>
<evidence type="ECO:0000313" key="2">
    <source>
        <dbReference type="Proteomes" id="UP000814033"/>
    </source>
</evidence>
<reference evidence="1" key="2">
    <citation type="journal article" date="2022" name="New Phytol.">
        <title>Evolutionary transition to the ectomycorrhizal habit in the genomes of a hyperdiverse lineage of mushroom-forming fungi.</title>
        <authorList>
            <person name="Looney B."/>
            <person name="Miyauchi S."/>
            <person name="Morin E."/>
            <person name="Drula E."/>
            <person name="Courty P.E."/>
            <person name="Kohler A."/>
            <person name="Kuo A."/>
            <person name="LaButti K."/>
            <person name="Pangilinan J."/>
            <person name="Lipzen A."/>
            <person name="Riley R."/>
            <person name="Andreopoulos W."/>
            <person name="He G."/>
            <person name="Johnson J."/>
            <person name="Nolan M."/>
            <person name="Tritt A."/>
            <person name="Barry K.W."/>
            <person name="Grigoriev I.V."/>
            <person name="Nagy L.G."/>
            <person name="Hibbett D."/>
            <person name="Henrissat B."/>
            <person name="Matheny P.B."/>
            <person name="Labbe J."/>
            <person name="Martin F.M."/>
        </authorList>
    </citation>
    <scope>NUCLEOTIDE SEQUENCE</scope>
    <source>
        <strain evidence="1">FP105234-sp</strain>
    </source>
</reference>
<gene>
    <name evidence="1" type="ORF">FA95DRAFT_1473146</name>
</gene>
<evidence type="ECO:0000313" key="1">
    <source>
        <dbReference type="EMBL" id="KAI0038176.1"/>
    </source>
</evidence>
<feature type="non-terminal residue" evidence="1">
    <location>
        <position position="1"/>
    </location>
</feature>
<sequence length="269" mass="30165">LHVFTNANLKKIWDSPSKYIQKTQLPTANKSMMLLTPDLLGSEEELDLDEWSESYANWFRFIKAGSLFEPEILERWVEHRDRLAAHPDKREIFPAIRAFDISERMGYWTRQFEHDEHAWLRGLDNAVATFRYENPKNANVGNQKQSGEGKKSANQRYQPYPSSDNRPSRDSFQNGRQSSTPRGVCIICGRPGHPARACRATKTASGKALITKTDADKPSVLSGIGGHAKDEFCVPFNIAGHCRGEHTGAVRHACSICGSDQHHASAGKC</sequence>
<comment type="caution">
    <text evidence="1">The sequence shown here is derived from an EMBL/GenBank/DDBJ whole genome shotgun (WGS) entry which is preliminary data.</text>
</comment>
<organism evidence="1 2">
    <name type="scientific">Auriscalpium vulgare</name>
    <dbReference type="NCBI Taxonomy" id="40419"/>
    <lineage>
        <taxon>Eukaryota</taxon>
        <taxon>Fungi</taxon>
        <taxon>Dikarya</taxon>
        <taxon>Basidiomycota</taxon>
        <taxon>Agaricomycotina</taxon>
        <taxon>Agaricomycetes</taxon>
        <taxon>Russulales</taxon>
        <taxon>Auriscalpiaceae</taxon>
        <taxon>Auriscalpium</taxon>
    </lineage>
</organism>
<feature type="non-terminal residue" evidence="1">
    <location>
        <position position="269"/>
    </location>
</feature>
<proteinExistence type="predicted"/>